<dbReference type="SUPFAM" id="SSF51735">
    <property type="entry name" value="NAD(P)-binding Rossmann-fold domains"/>
    <property type="match status" value="1"/>
</dbReference>
<evidence type="ECO:0000256" key="8">
    <source>
        <dbReference type="ARBA" id="ARBA00023235"/>
    </source>
</evidence>
<name>A0ABX0LX10_9BURK</name>
<dbReference type="Pfam" id="PF16363">
    <property type="entry name" value="GDP_Man_Dehyd"/>
    <property type="match status" value="1"/>
</dbReference>
<dbReference type="EMBL" id="VUYU01000017">
    <property type="protein sequence ID" value="NHZ36412.1"/>
    <property type="molecule type" value="Genomic_DNA"/>
</dbReference>
<comment type="catalytic activity">
    <reaction evidence="1 9">
        <text>UDP-alpha-D-glucose = UDP-alpha-D-galactose</text>
        <dbReference type="Rhea" id="RHEA:22168"/>
        <dbReference type="ChEBI" id="CHEBI:58885"/>
        <dbReference type="ChEBI" id="CHEBI:66914"/>
        <dbReference type="EC" id="5.1.3.2"/>
    </reaction>
</comment>
<dbReference type="InterPro" id="IPR036291">
    <property type="entry name" value="NAD(P)-bd_dom_sf"/>
</dbReference>
<protein>
    <recommendedName>
        <fullName evidence="6 9">UDP-glucose 4-epimerase</fullName>
        <ecNumber evidence="5 9">5.1.3.2</ecNumber>
    </recommendedName>
</protein>
<evidence type="ECO:0000256" key="2">
    <source>
        <dbReference type="ARBA" id="ARBA00001911"/>
    </source>
</evidence>
<evidence type="ECO:0000256" key="3">
    <source>
        <dbReference type="ARBA" id="ARBA00004947"/>
    </source>
</evidence>
<reference evidence="11 12" key="1">
    <citation type="submission" date="2019-09" db="EMBL/GenBank/DDBJ databases">
        <title>Taxonomy of Antarctic Massilia spp.: description of Massilia rubra sp. nov., Massilia aquatica sp. nov., Massilia mucilaginosa sp. nov., Massilia frigida sp. nov. isolated from streams, lakes and regoliths.</title>
        <authorList>
            <person name="Holochova P."/>
            <person name="Sedlacek I."/>
            <person name="Kralova S."/>
            <person name="Maslanova I."/>
            <person name="Busse H.-J."/>
            <person name="Stankova E."/>
            <person name="Vrbovska V."/>
            <person name="Kovarovic V."/>
            <person name="Bartak M."/>
            <person name="Svec P."/>
            <person name="Pantucek R."/>
        </authorList>
    </citation>
    <scope>NUCLEOTIDE SEQUENCE [LARGE SCALE GENOMIC DNA]</scope>
    <source>
        <strain evidence="11 12">CCM 8692</strain>
    </source>
</reference>
<dbReference type="NCBIfam" id="NF007956">
    <property type="entry name" value="PRK10675.1"/>
    <property type="match status" value="1"/>
</dbReference>
<evidence type="ECO:0000313" key="11">
    <source>
        <dbReference type="EMBL" id="NHZ36412.1"/>
    </source>
</evidence>
<dbReference type="RefSeq" id="WP_167228405.1">
    <property type="nucleotide sequence ID" value="NZ_VUYU01000017.1"/>
</dbReference>
<accession>A0ABX0LX10</accession>
<evidence type="ECO:0000256" key="1">
    <source>
        <dbReference type="ARBA" id="ARBA00000083"/>
    </source>
</evidence>
<evidence type="ECO:0000256" key="9">
    <source>
        <dbReference type="RuleBase" id="RU366046"/>
    </source>
</evidence>
<evidence type="ECO:0000256" key="6">
    <source>
        <dbReference type="ARBA" id="ARBA00018569"/>
    </source>
</evidence>
<dbReference type="NCBIfam" id="TIGR01179">
    <property type="entry name" value="galE"/>
    <property type="match status" value="1"/>
</dbReference>
<dbReference type="GO" id="GO:0003978">
    <property type="term" value="F:UDP-glucose 4-epimerase activity"/>
    <property type="evidence" value="ECO:0007669"/>
    <property type="project" value="UniProtKB-EC"/>
</dbReference>
<comment type="similarity">
    <text evidence="4 9">Belongs to the NAD(P)-dependent epimerase/dehydratase family.</text>
</comment>
<dbReference type="InterPro" id="IPR016040">
    <property type="entry name" value="NAD(P)-bd_dom"/>
</dbReference>
<evidence type="ECO:0000256" key="7">
    <source>
        <dbReference type="ARBA" id="ARBA00023027"/>
    </source>
</evidence>
<dbReference type="Proteomes" id="UP000785613">
    <property type="component" value="Unassembled WGS sequence"/>
</dbReference>
<comment type="caution">
    <text evidence="11">The sequence shown here is derived from an EMBL/GenBank/DDBJ whole genome shotgun (WGS) entry which is preliminary data.</text>
</comment>
<dbReference type="CDD" id="cd05247">
    <property type="entry name" value="UDP_G4E_1_SDR_e"/>
    <property type="match status" value="1"/>
</dbReference>
<evidence type="ECO:0000313" key="12">
    <source>
        <dbReference type="Proteomes" id="UP000785613"/>
    </source>
</evidence>
<sequence length="332" mass="36121">MKILVTGGLGYIGSHTCVELIKAGHEPIAFDNLSNSQRSVLERVQRISGQPLAFIEGDIRDGAALDAVFQAHRIDAVIHFAGLKAVGESVSQPLRYYDNNVTGSLALFDAMARHDVKSLVFSSSATVYGDPVSVPIKEDFALSATNPYGRSKLIIEDMLRDLIKADPSWRIALLRYFNPVGAHESGLIGEEPNGIPNNLLPYIAQVAEGRREFLSVYGGDYPTPDGTGMRDYIHVVDLAIGHVKTLSKLATGPGIVTYNLGTGRGNSVLEMVRAFEQASGKQVPYRIVARRPGDIAACYADASFAESELGWKAERDVAQMCADAWRWQSLPK</sequence>
<comment type="cofactor">
    <cofactor evidence="2 9">
        <name>NAD(+)</name>
        <dbReference type="ChEBI" id="CHEBI:57540"/>
    </cofactor>
</comment>
<evidence type="ECO:0000259" key="10">
    <source>
        <dbReference type="Pfam" id="PF16363"/>
    </source>
</evidence>
<dbReference type="Gene3D" id="3.40.50.720">
    <property type="entry name" value="NAD(P)-binding Rossmann-like Domain"/>
    <property type="match status" value="1"/>
</dbReference>
<gene>
    <name evidence="11" type="primary">galE</name>
    <name evidence="11" type="ORF">F0185_22860</name>
</gene>
<keyword evidence="7 9" id="KW-0520">NAD</keyword>
<dbReference type="EC" id="5.1.3.2" evidence="5 9"/>
<dbReference type="Gene3D" id="3.90.25.10">
    <property type="entry name" value="UDP-galactose 4-epimerase, domain 1"/>
    <property type="match status" value="1"/>
</dbReference>
<comment type="pathway">
    <text evidence="3 9">Carbohydrate metabolism; galactose metabolism.</text>
</comment>
<proteinExistence type="inferred from homology"/>
<evidence type="ECO:0000256" key="5">
    <source>
        <dbReference type="ARBA" id="ARBA00013189"/>
    </source>
</evidence>
<dbReference type="PANTHER" id="PTHR43725:SF47">
    <property type="entry name" value="UDP-GLUCOSE 4-EPIMERASE"/>
    <property type="match status" value="1"/>
</dbReference>
<keyword evidence="12" id="KW-1185">Reference proteome</keyword>
<comment type="subunit">
    <text evidence="9">Homodimer.</text>
</comment>
<feature type="domain" description="NAD(P)-binding" evidence="10">
    <location>
        <begin position="4"/>
        <end position="323"/>
    </location>
</feature>
<dbReference type="InterPro" id="IPR005886">
    <property type="entry name" value="UDP_G4E"/>
</dbReference>
<organism evidence="11 12">
    <name type="scientific">Massilia rubra</name>
    <dbReference type="NCBI Taxonomy" id="2607910"/>
    <lineage>
        <taxon>Bacteria</taxon>
        <taxon>Pseudomonadati</taxon>
        <taxon>Pseudomonadota</taxon>
        <taxon>Betaproteobacteria</taxon>
        <taxon>Burkholderiales</taxon>
        <taxon>Oxalobacteraceae</taxon>
        <taxon>Telluria group</taxon>
        <taxon>Massilia</taxon>
    </lineage>
</organism>
<dbReference type="PANTHER" id="PTHR43725">
    <property type="entry name" value="UDP-GLUCOSE 4-EPIMERASE"/>
    <property type="match status" value="1"/>
</dbReference>
<evidence type="ECO:0000256" key="4">
    <source>
        <dbReference type="ARBA" id="ARBA00007637"/>
    </source>
</evidence>
<keyword evidence="9" id="KW-0119">Carbohydrate metabolism</keyword>
<keyword evidence="8 9" id="KW-0413">Isomerase</keyword>